<reference evidence="4 5" key="1">
    <citation type="submission" date="2021-01" db="EMBL/GenBank/DDBJ databases">
        <title>Carboxyliciviraga sp.nov., isolated from coastal sediments.</title>
        <authorList>
            <person name="Lu D."/>
            <person name="Zhang T."/>
        </authorList>
    </citation>
    <scope>NUCLEOTIDE SEQUENCE [LARGE SCALE GENOMIC DNA]</scope>
    <source>
        <strain evidence="4 5">N1Y132</strain>
    </source>
</reference>
<keyword evidence="5" id="KW-1185">Reference proteome</keyword>
<name>A0ABS1HDS7_9BACT</name>
<evidence type="ECO:0000313" key="4">
    <source>
        <dbReference type="EMBL" id="MBK3515822.1"/>
    </source>
</evidence>
<proteinExistence type="predicted"/>
<sequence>MLRGRKDIDAVFKDGLANHELEPGAYVWESIEKNLAQQQKQKRMLVIWRSVAAASVLLLVSLSISLYYTEVIPFEAEVASIQENEISDKATLEKEEVSLTKSVDKDHLSSGQGASPELIPAVPKEKSTKKQVQKKYQRYDSYAYANNVEKMNYLAANNDIDIREEYFINTSLHQKEEKVYFPIYATTNEVSKKRTSLSIGGVVSPAYNSKMNTGGGSPVMASSNVKVNENGINSMGGGVQLRLSTGSRWSFDTGVLYAQVGQEVSNTNSYQPFRSVIGSADELSNAGVANSMGTIIVKNPSPMSDAQSGKANLIEASNGYASLSSMSSVKQTLDYLEVPMMARYSLIKNFPYLSLAGGISSNFLVNNTAYALDGEEQEKIGETSDIKPFVLSSSVGLGLELPVFKSLRLNLEPRFKYFLNSVSSNDDFNFQPYSFGIYGGVTFVIR</sequence>
<comment type="caution">
    <text evidence="4">The sequence shown here is derived from an EMBL/GenBank/DDBJ whole genome shotgun (WGS) entry which is preliminary data.</text>
</comment>
<evidence type="ECO:0000313" key="5">
    <source>
        <dbReference type="Proteomes" id="UP000605676"/>
    </source>
</evidence>
<dbReference type="RefSeq" id="WP_200463051.1">
    <property type="nucleotide sequence ID" value="NZ_JAENRR010000001.1"/>
</dbReference>
<keyword evidence="2" id="KW-0472">Membrane</keyword>
<dbReference type="Pfam" id="PF13568">
    <property type="entry name" value="OMP_b-brl_2"/>
    <property type="match status" value="1"/>
</dbReference>
<keyword evidence="2" id="KW-1133">Transmembrane helix</keyword>
<dbReference type="InterPro" id="IPR025665">
    <property type="entry name" value="Beta-barrel_OMP_2"/>
</dbReference>
<feature type="region of interest" description="Disordered" evidence="1">
    <location>
        <begin position="101"/>
        <end position="133"/>
    </location>
</feature>
<accession>A0ABS1HDS7</accession>
<dbReference type="EMBL" id="JAENRR010000001">
    <property type="protein sequence ID" value="MBK3515822.1"/>
    <property type="molecule type" value="Genomic_DNA"/>
</dbReference>
<feature type="transmembrane region" description="Helical" evidence="2">
    <location>
        <begin position="46"/>
        <end position="68"/>
    </location>
</feature>
<gene>
    <name evidence="4" type="ORF">JIV24_00620</name>
</gene>
<protein>
    <submittedName>
        <fullName evidence="4">PorT family protein</fullName>
    </submittedName>
</protein>
<organism evidence="4 5">
    <name type="scientific">Carboxylicivirga marina</name>
    <dbReference type="NCBI Taxonomy" id="2800988"/>
    <lineage>
        <taxon>Bacteria</taxon>
        <taxon>Pseudomonadati</taxon>
        <taxon>Bacteroidota</taxon>
        <taxon>Bacteroidia</taxon>
        <taxon>Marinilabiliales</taxon>
        <taxon>Marinilabiliaceae</taxon>
        <taxon>Carboxylicivirga</taxon>
    </lineage>
</organism>
<evidence type="ECO:0000256" key="2">
    <source>
        <dbReference type="SAM" id="Phobius"/>
    </source>
</evidence>
<dbReference type="Proteomes" id="UP000605676">
    <property type="component" value="Unassembled WGS sequence"/>
</dbReference>
<feature type="domain" description="Outer membrane protein beta-barrel" evidence="3">
    <location>
        <begin position="226"/>
        <end position="422"/>
    </location>
</feature>
<keyword evidence="2" id="KW-0812">Transmembrane</keyword>
<evidence type="ECO:0000259" key="3">
    <source>
        <dbReference type="Pfam" id="PF13568"/>
    </source>
</evidence>
<evidence type="ECO:0000256" key="1">
    <source>
        <dbReference type="SAM" id="MobiDB-lite"/>
    </source>
</evidence>